<protein>
    <recommendedName>
        <fullName evidence="1">DUF2383 domain-containing protein</fullName>
    </recommendedName>
</protein>
<dbReference type="Gene3D" id="1.20.1260.10">
    <property type="match status" value="1"/>
</dbReference>
<evidence type="ECO:0000259" key="1">
    <source>
        <dbReference type="Pfam" id="PF09537"/>
    </source>
</evidence>
<dbReference type="EMBL" id="PXOQ01000007">
    <property type="protein sequence ID" value="PSG89970.1"/>
    <property type="molecule type" value="Genomic_DNA"/>
</dbReference>
<gene>
    <name evidence="2" type="ORF">C7H52_01490</name>
</gene>
<sequence length="148" mass="17556">MKYSEKIIIKLNRLLVKNIDIQNAYETAMLNTDSILLKQFFERRFLSQKEYVNTLKKEIFKHGQVPKTRNRFMSYVSTGALKLNFLLLLRNDKKIAKSFIEFEEMGLKECEAILVEKELPNKIKNVLVYNKEKLQQSLKMEKSTFELV</sequence>
<name>A0A2T1NC19_9FLAO</name>
<dbReference type="InterPro" id="IPR012347">
    <property type="entry name" value="Ferritin-like"/>
</dbReference>
<dbReference type="OrthoDB" id="282393at2"/>
<keyword evidence="3" id="KW-1185">Reference proteome</keyword>
<dbReference type="InterPro" id="IPR019052">
    <property type="entry name" value="DUF2383"/>
</dbReference>
<dbReference type="Proteomes" id="UP000238426">
    <property type="component" value="Unassembled WGS sequence"/>
</dbReference>
<comment type="caution">
    <text evidence="2">The sequence shown here is derived from an EMBL/GenBank/DDBJ whole genome shotgun (WGS) entry which is preliminary data.</text>
</comment>
<evidence type="ECO:0000313" key="3">
    <source>
        <dbReference type="Proteomes" id="UP000238426"/>
    </source>
</evidence>
<proteinExistence type="predicted"/>
<reference evidence="2 3" key="1">
    <citation type="submission" date="2018-03" db="EMBL/GenBank/DDBJ databases">
        <title>Mesoflavibacter sp. HG37 and Mesoflavibacter sp. HG96 sp.nov., two marine bacteria isolated from seawater of Western Pacific Ocean.</title>
        <authorList>
            <person name="Cheng H."/>
            <person name="Wu Y.-H."/>
            <person name="Guo L.-L."/>
            <person name="Xu X.-W."/>
        </authorList>
    </citation>
    <scope>NUCLEOTIDE SEQUENCE [LARGE SCALE GENOMIC DNA]</scope>
    <source>
        <strain evidence="2 3">KCTC 32269</strain>
    </source>
</reference>
<dbReference type="AlphaFoldDB" id="A0A2T1NC19"/>
<accession>A0A2T1NC19</accession>
<dbReference type="RefSeq" id="WP_106462113.1">
    <property type="nucleotide sequence ID" value="NZ_PXOQ01000007.1"/>
</dbReference>
<feature type="domain" description="DUF2383" evidence="1">
    <location>
        <begin position="7"/>
        <end position="114"/>
    </location>
</feature>
<organism evidence="2 3">
    <name type="scientific">Aurantibacter aestuarii</name>
    <dbReference type="NCBI Taxonomy" id="1266046"/>
    <lineage>
        <taxon>Bacteria</taxon>
        <taxon>Pseudomonadati</taxon>
        <taxon>Bacteroidota</taxon>
        <taxon>Flavobacteriia</taxon>
        <taxon>Flavobacteriales</taxon>
        <taxon>Flavobacteriaceae</taxon>
        <taxon>Aurantibacter</taxon>
    </lineage>
</organism>
<dbReference type="Pfam" id="PF09537">
    <property type="entry name" value="DUF2383"/>
    <property type="match status" value="1"/>
</dbReference>
<evidence type="ECO:0000313" key="2">
    <source>
        <dbReference type="EMBL" id="PSG89970.1"/>
    </source>
</evidence>